<sequence length="338" mass="37114">MQKRHYLLILFILSGFNKAHAQTPPQYQFQRKINLPTGEGKWDYLKMDGERERLFVSHFDRVHIIDLKTDKQIGEITGLKGVHGIGLAKELNKGYITNGADNTVTVFDYNTFKVLQTIAITGKKPDAVMYDKGTKQVFVFNNGSGNAVVIDAQTDKVVGNVEMGGAPEFAVSNEKGSIFNNNEDTNEIFEIDVKTLKVKNKFSLAPNGVPTGLTIDVANNRLFSVCRKPQTLVILDVTTGKIIQTLPIGGGVDAVVYDKELKLVMTSNGEGNVTIVHQDSPDKYSIVQTLMTKPGCKTLVHRGTTHRIYLSGADYQADGKTPAAGTFGVFVYGPTLKQ</sequence>
<protein>
    <recommendedName>
        <fullName evidence="4">YVTN family beta-propeller domain-containing protein</fullName>
    </recommendedName>
</protein>
<name>A0A2K8YSI7_9BACT</name>
<dbReference type="OrthoDB" id="7187796at2"/>
<dbReference type="Proteomes" id="UP000232883">
    <property type="component" value="Chromosome"/>
</dbReference>
<dbReference type="AlphaFoldDB" id="A0A2K8YSI7"/>
<dbReference type="InterPro" id="IPR051200">
    <property type="entry name" value="Host-pathogen_enzymatic-act"/>
</dbReference>
<dbReference type="RefSeq" id="WP_100985983.1">
    <property type="nucleotide sequence ID" value="NZ_CP025096.1"/>
</dbReference>
<accession>A0A2K8YSI7</accession>
<feature type="chain" id="PRO_5014959813" description="YVTN family beta-propeller domain-containing protein" evidence="1">
    <location>
        <begin position="22"/>
        <end position="338"/>
    </location>
</feature>
<organism evidence="2 3">
    <name type="scientific">Spirosoma pollinicola</name>
    <dbReference type="NCBI Taxonomy" id="2057025"/>
    <lineage>
        <taxon>Bacteria</taxon>
        <taxon>Pseudomonadati</taxon>
        <taxon>Bacteroidota</taxon>
        <taxon>Cytophagia</taxon>
        <taxon>Cytophagales</taxon>
        <taxon>Cytophagaceae</taxon>
        <taxon>Spirosoma</taxon>
    </lineage>
</organism>
<evidence type="ECO:0000256" key="1">
    <source>
        <dbReference type="SAM" id="SignalP"/>
    </source>
</evidence>
<gene>
    <name evidence="2" type="ORF">CWM47_01210</name>
</gene>
<evidence type="ECO:0000313" key="3">
    <source>
        <dbReference type="Proteomes" id="UP000232883"/>
    </source>
</evidence>
<dbReference type="PANTHER" id="PTHR47197">
    <property type="entry name" value="PROTEIN NIRF"/>
    <property type="match status" value="1"/>
</dbReference>
<dbReference type="Gene3D" id="2.130.10.10">
    <property type="entry name" value="YVTN repeat-like/Quinoprotein amine dehydrogenase"/>
    <property type="match status" value="1"/>
</dbReference>
<dbReference type="SUPFAM" id="SSF51004">
    <property type="entry name" value="C-terminal (heme d1) domain of cytochrome cd1-nitrite reductase"/>
    <property type="match status" value="1"/>
</dbReference>
<reference evidence="2 3" key="1">
    <citation type="submission" date="2017-11" db="EMBL/GenBank/DDBJ databases">
        <title>Taxonomic description and genome sequences of Spirosoma HA7 sp. nov., isolated from pollen microhabitat of Corylus avellana.</title>
        <authorList>
            <person name="Ambika Manirajan B."/>
            <person name="Suarez C."/>
            <person name="Ratering S."/>
            <person name="Geissler-Plaum R."/>
            <person name="Cardinale M."/>
            <person name="Sylvia S."/>
        </authorList>
    </citation>
    <scope>NUCLEOTIDE SEQUENCE [LARGE SCALE GENOMIC DNA]</scope>
    <source>
        <strain evidence="2 3">HA7</strain>
    </source>
</reference>
<proteinExistence type="predicted"/>
<evidence type="ECO:0008006" key="4">
    <source>
        <dbReference type="Google" id="ProtNLM"/>
    </source>
</evidence>
<dbReference type="InterPro" id="IPR015943">
    <property type="entry name" value="WD40/YVTN_repeat-like_dom_sf"/>
</dbReference>
<dbReference type="PANTHER" id="PTHR47197:SF3">
    <property type="entry name" value="DIHYDRO-HEME D1 DEHYDROGENASE"/>
    <property type="match status" value="1"/>
</dbReference>
<dbReference type="KEGG" id="spir:CWM47_01210"/>
<keyword evidence="3" id="KW-1185">Reference proteome</keyword>
<evidence type="ECO:0000313" key="2">
    <source>
        <dbReference type="EMBL" id="AUD00558.1"/>
    </source>
</evidence>
<dbReference type="EMBL" id="CP025096">
    <property type="protein sequence ID" value="AUD00558.1"/>
    <property type="molecule type" value="Genomic_DNA"/>
</dbReference>
<feature type="signal peptide" evidence="1">
    <location>
        <begin position="1"/>
        <end position="21"/>
    </location>
</feature>
<dbReference type="InterPro" id="IPR011048">
    <property type="entry name" value="Haem_d1_sf"/>
</dbReference>
<keyword evidence="1" id="KW-0732">Signal</keyword>